<feature type="transmembrane region" description="Helical" evidence="8">
    <location>
        <begin position="33"/>
        <end position="51"/>
    </location>
</feature>
<keyword evidence="2" id="KW-0813">Transport</keyword>
<feature type="transmembrane region" description="Helical" evidence="8">
    <location>
        <begin position="248"/>
        <end position="271"/>
    </location>
</feature>
<feature type="transmembrane region" description="Helical" evidence="8">
    <location>
        <begin position="420"/>
        <end position="442"/>
    </location>
</feature>
<feature type="region of interest" description="Disordered" evidence="7">
    <location>
        <begin position="444"/>
        <end position="562"/>
    </location>
</feature>
<dbReference type="InterPro" id="IPR004638">
    <property type="entry name" value="EmrB-like"/>
</dbReference>
<dbReference type="PROSITE" id="PS50850">
    <property type="entry name" value="MFS"/>
    <property type="match status" value="1"/>
</dbReference>
<feature type="transmembrane region" description="Helical" evidence="8">
    <location>
        <begin position="185"/>
        <end position="202"/>
    </location>
</feature>
<feature type="compositionally biased region" description="Pro residues" evidence="7">
    <location>
        <begin position="499"/>
        <end position="513"/>
    </location>
</feature>
<evidence type="ECO:0000313" key="11">
    <source>
        <dbReference type="Proteomes" id="UP001501231"/>
    </source>
</evidence>
<dbReference type="InterPro" id="IPR011701">
    <property type="entry name" value="MFS"/>
</dbReference>
<dbReference type="EMBL" id="BAAARW010000026">
    <property type="protein sequence ID" value="GAA2441858.1"/>
    <property type="molecule type" value="Genomic_DNA"/>
</dbReference>
<feature type="domain" description="Major facilitator superfamily (MFS) profile" evidence="9">
    <location>
        <begin position="1"/>
        <end position="446"/>
    </location>
</feature>
<dbReference type="SUPFAM" id="SSF103473">
    <property type="entry name" value="MFS general substrate transporter"/>
    <property type="match status" value="1"/>
</dbReference>
<keyword evidence="5 8" id="KW-1133">Transmembrane helix</keyword>
<feature type="compositionally biased region" description="Basic and acidic residues" evidence="7">
    <location>
        <begin position="531"/>
        <end position="542"/>
    </location>
</feature>
<comment type="caution">
    <text evidence="10">The sequence shown here is derived from an EMBL/GenBank/DDBJ whole genome shotgun (WGS) entry which is preliminary data.</text>
</comment>
<protein>
    <submittedName>
        <fullName evidence="10">MFS transporter</fullName>
    </submittedName>
</protein>
<evidence type="ECO:0000256" key="5">
    <source>
        <dbReference type="ARBA" id="ARBA00022989"/>
    </source>
</evidence>
<dbReference type="PANTHER" id="PTHR42718">
    <property type="entry name" value="MAJOR FACILITATOR SUPERFAMILY MULTIDRUG TRANSPORTER MFSC"/>
    <property type="match status" value="1"/>
</dbReference>
<keyword evidence="6 8" id="KW-0472">Membrane</keyword>
<organism evidence="10 11">
    <name type="scientific">Actinomadura vinacea</name>
    <dbReference type="NCBI Taxonomy" id="115336"/>
    <lineage>
        <taxon>Bacteria</taxon>
        <taxon>Bacillati</taxon>
        <taxon>Actinomycetota</taxon>
        <taxon>Actinomycetes</taxon>
        <taxon>Streptosporangiales</taxon>
        <taxon>Thermomonosporaceae</taxon>
        <taxon>Actinomadura</taxon>
    </lineage>
</organism>
<reference evidence="10 11" key="1">
    <citation type="journal article" date="2019" name="Int. J. Syst. Evol. Microbiol.">
        <title>The Global Catalogue of Microorganisms (GCM) 10K type strain sequencing project: providing services to taxonomists for standard genome sequencing and annotation.</title>
        <authorList>
            <consortium name="The Broad Institute Genomics Platform"/>
            <consortium name="The Broad Institute Genome Sequencing Center for Infectious Disease"/>
            <person name="Wu L."/>
            <person name="Ma J."/>
        </authorList>
    </citation>
    <scope>NUCLEOTIDE SEQUENCE [LARGE SCALE GENOMIC DNA]</scope>
    <source>
        <strain evidence="10 11">JCM 3325</strain>
    </source>
</reference>
<evidence type="ECO:0000259" key="9">
    <source>
        <dbReference type="PROSITE" id="PS50850"/>
    </source>
</evidence>
<dbReference type="Proteomes" id="UP001501231">
    <property type="component" value="Unassembled WGS sequence"/>
</dbReference>
<dbReference type="NCBIfam" id="TIGR00711">
    <property type="entry name" value="efflux_EmrB"/>
    <property type="match status" value="1"/>
</dbReference>
<comment type="subcellular location">
    <subcellularLocation>
        <location evidence="1">Cell membrane</location>
        <topology evidence="1">Multi-pass membrane protein</topology>
    </subcellularLocation>
</comment>
<dbReference type="PRINTS" id="PR01036">
    <property type="entry name" value="TCRTETB"/>
</dbReference>
<dbReference type="CDD" id="cd17321">
    <property type="entry name" value="MFS_MMR_MDR_like"/>
    <property type="match status" value="1"/>
</dbReference>
<accession>A0ABN3JZ64</accession>
<evidence type="ECO:0000256" key="6">
    <source>
        <dbReference type="ARBA" id="ARBA00023136"/>
    </source>
</evidence>
<keyword evidence="3" id="KW-1003">Cell membrane</keyword>
<feature type="transmembrane region" description="Helical" evidence="8">
    <location>
        <begin position="124"/>
        <end position="144"/>
    </location>
</feature>
<keyword evidence="11" id="KW-1185">Reference proteome</keyword>
<feature type="transmembrane region" description="Helical" evidence="8">
    <location>
        <begin position="291"/>
        <end position="310"/>
    </location>
</feature>
<evidence type="ECO:0000256" key="4">
    <source>
        <dbReference type="ARBA" id="ARBA00022692"/>
    </source>
</evidence>
<feature type="transmembrane region" description="Helical" evidence="8">
    <location>
        <begin position="378"/>
        <end position="400"/>
    </location>
</feature>
<evidence type="ECO:0000256" key="2">
    <source>
        <dbReference type="ARBA" id="ARBA00022448"/>
    </source>
</evidence>
<evidence type="ECO:0000313" key="10">
    <source>
        <dbReference type="EMBL" id="GAA2441858.1"/>
    </source>
</evidence>
<feature type="transmembrane region" description="Helical" evidence="8">
    <location>
        <begin position="89"/>
        <end position="112"/>
    </location>
</feature>
<feature type="transmembrane region" description="Helical" evidence="8">
    <location>
        <begin position="347"/>
        <end position="366"/>
    </location>
</feature>
<feature type="transmembrane region" description="Helical" evidence="8">
    <location>
        <begin position="317"/>
        <end position="335"/>
    </location>
</feature>
<evidence type="ECO:0000256" key="7">
    <source>
        <dbReference type="SAM" id="MobiDB-lite"/>
    </source>
</evidence>
<dbReference type="InterPro" id="IPR036259">
    <property type="entry name" value="MFS_trans_sf"/>
</dbReference>
<dbReference type="InterPro" id="IPR020846">
    <property type="entry name" value="MFS_dom"/>
</dbReference>
<evidence type="ECO:0000256" key="3">
    <source>
        <dbReference type="ARBA" id="ARBA00022475"/>
    </source>
</evidence>
<dbReference type="PANTHER" id="PTHR42718:SF46">
    <property type="entry name" value="BLR6921 PROTEIN"/>
    <property type="match status" value="1"/>
</dbReference>
<feature type="compositionally biased region" description="Pro residues" evidence="7">
    <location>
        <begin position="460"/>
        <end position="470"/>
    </location>
</feature>
<name>A0ABN3JZ64_9ACTN</name>
<dbReference type="Gene3D" id="1.20.1250.20">
    <property type="entry name" value="MFS general substrate transporter like domains"/>
    <property type="match status" value="1"/>
</dbReference>
<evidence type="ECO:0000256" key="1">
    <source>
        <dbReference type="ARBA" id="ARBA00004651"/>
    </source>
</evidence>
<proteinExistence type="predicted"/>
<feature type="transmembrane region" description="Helical" evidence="8">
    <location>
        <begin position="214"/>
        <end position="236"/>
    </location>
</feature>
<feature type="transmembrane region" description="Helical" evidence="8">
    <location>
        <begin position="150"/>
        <end position="173"/>
    </location>
</feature>
<keyword evidence="4 8" id="KW-0812">Transmembrane</keyword>
<dbReference type="Pfam" id="PF07690">
    <property type="entry name" value="MFS_1"/>
    <property type="match status" value="1"/>
</dbReference>
<gene>
    <name evidence="10" type="ORF">GCM10010191_67650</name>
</gene>
<dbReference type="Gene3D" id="1.20.1720.10">
    <property type="entry name" value="Multidrug resistance protein D"/>
    <property type="match status" value="1"/>
</dbReference>
<feature type="transmembrane region" description="Helical" evidence="8">
    <location>
        <begin position="63"/>
        <end position="83"/>
    </location>
</feature>
<sequence length="562" mass="58773">MVAISAFMITMDNTVVANALPTMIRELGMSNSAKDWVATGYILMFSCLMIAGGRLTDVYGCRVTFTTGMAVFTTASAVCGLAPDDMVLILARIVQGAGAALALPASLVMVTVGRTDKQRSVGTIVWVGAASAATALGPAIGGLIVSHWHWGWIFLINIPAGILVIALGTAVLTAEAPNTSARVDLPGVLISATMVFALAYGLESGRKHGWTDPSVLSVFALAAIALPCFVVVEAWAPDPMMNLRFFRNRVFVGGLLSQMLWGIGFNGMVFYSATFLQTYLGFSPPKAGLVMFPSAIAVLVMTPVAFWLAARAGPRTAIGGGMAAMAFGMVLFSMLRRDDGFADLMPGVLVVGIGAAMCMPLAMYVLKAVPDEQAGLAGGILNVIREVSGAFGIAIIGLLIHEVPRQDASAAELEAFRQGTASGLIIGAALVLIGGVISAMTLPARRPPTAPEGTAGAPQPAAPEPAPPAPHHTDLLGSFRNPWEGLAVTTSGPAYTGPPRYPAYPADSPPPADQPSRETRSEPPTVKHTLAPHEEGRSDDSAWHPPPPPKGWYQPYVPEDSH</sequence>
<evidence type="ECO:0000256" key="8">
    <source>
        <dbReference type="SAM" id="Phobius"/>
    </source>
</evidence>